<reference evidence="11 12" key="1">
    <citation type="submission" date="2019-03" db="EMBL/GenBank/DDBJ databases">
        <title>Genomic Encyclopedia of Type Strains, Phase IV (KMG-IV): sequencing the most valuable type-strain genomes for metagenomic binning, comparative biology and taxonomic classification.</title>
        <authorList>
            <person name="Goeker M."/>
        </authorList>
    </citation>
    <scope>NUCLEOTIDE SEQUENCE [LARGE SCALE GENOMIC DNA]</scope>
    <source>
        <strain evidence="11 12">DSM 25964</strain>
    </source>
</reference>
<comment type="similarity">
    <text evidence="8">Belongs to the TRAP transporter small permease family.</text>
</comment>
<keyword evidence="3" id="KW-1003">Cell membrane</keyword>
<organism evidence="11 12">
    <name type="scientific">Aminivibrio pyruvatiphilus</name>
    <dbReference type="NCBI Taxonomy" id="1005740"/>
    <lineage>
        <taxon>Bacteria</taxon>
        <taxon>Thermotogati</taxon>
        <taxon>Synergistota</taxon>
        <taxon>Synergistia</taxon>
        <taxon>Synergistales</taxon>
        <taxon>Aminobacteriaceae</taxon>
        <taxon>Aminivibrio</taxon>
    </lineage>
</organism>
<keyword evidence="7 9" id="KW-0472">Membrane</keyword>
<gene>
    <name evidence="11" type="ORF">C8D99_1137</name>
</gene>
<evidence type="ECO:0000256" key="8">
    <source>
        <dbReference type="ARBA" id="ARBA00038436"/>
    </source>
</evidence>
<dbReference type="InterPro" id="IPR055348">
    <property type="entry name" value="DctQ"/>
</dbReference>
<dbReference type="GO" id="GO:0015740">
    <property type="term" value="P:C4-dicarboxylate transport"/>
    <property type="evidence" value="ECO:0007669"/>
    <property type="project" value="TreeGrafter"/>
</dbReference>
<keyword evidence="2" id="KW-0813">Transport</keyword>
<dbReference type="GO" id="GO:0005886">
    <property type="term" value="C:plasma membrane"/>
    <property type="evidence" value="ECO:0007669"/>
    <property type="project" value="UniProtKB-SubCell"/>
</dbReference>
<dbReference type="AlphaFoldDB" id="A0A4R8M2P0"/>
<keyword evidence="12" id="KW-1185">Reference proteome</keyword>
<dbReference type="RefSeq" id="WP_133957972.1">
    <property type="nucleotide sequence ID" value="NZ_SORI01000013.1"/>
</dbReference>
<feature type="domain" description="Tripartite ATP-independent periplasmic transporters DctQ component" evidence="10">
    <location>
        <begin position="42"/>
        <end position="171"/>
    </location>
</feature>
<protein>
    <submittedName>
        <fullName evidence="11">TRAP-type C4-dicarboxylate transport system permease small subunit</fullName>
    </submittedName>
</protein>
<dbReference type="PANTHER" id="PTHR35011:SF2">
    <property type="entry name" value="2,3-DIKETO-L-GULONATE TRAP TRANSPORTER SMALL PERMEASE PROTEIN YIAM"/>
    <property type="match status" value="1"/>
</dbReference>
<dbReference type="EMBL" id="SORI01000013">
    <property type="protein sequence ID" value="TDY59430.1"/>
    <property type="molecule type" value="Genomic_DNA"/>
</dbReference>
<evidence type="ECO:0000313" key="11">
    <source>
        <dbReference type="EMBL" id="TDY59430.1"/>
    </source>
</evidence>
<keyword evidence="5 9" id="KW-0812">Transmembrane</keyword>
<name>A0A4R8M2P0_9BACT</name>
<feature type="transmembrane region" description="Helical" evidence="9">
    <location>
        <begin position="105"/>
        <end position="126"/>
    </location>
</feature>
<evidence type="ECO:0000259" key="10">
    <source>
        <dbReference type="Pfam" id="PF04290"/>
    </source>
</evidence>
<evidence type="ECO:0000256" key="2">
    <source>
        <dbReference type="ARBA" id="ARBA00022448"/>
    </source>
</evidence>
<evidence type="ECO:0000256" key="4">
    <source>
        <dbReference type="ARBA" id="ARBA00022519"/>
    </source>
</evidence>
<sequence length="207" mass="23471">MVTNGLDGANGEERGLFLLARKVGNGLERMIEIPVFILSVLMTGIVLLGVFFRYVIHAPLGWSEELSRYLMIWMSLLSVALCVWRHEHVGVTMAIKKFPRLIAKALIFVSNGLVMYFLFVLTWYGFRMAEGGKVQLSTALHTSMEWWLMAVPASALVCMIMLACKMVLDIRRKNLDEMLMSEDIIDTVKREEGLDFGDVPLKEAKPR</sequence>
<feature type="transmembrane region" description="Helical" evidence="9">
    <location>
        <begin position="66"/>
        <end position="84"/>
    </location>
</feature>
<accession>A0A4R8M2P0</accession>
<dbReference type="InterPro" id="IPR007387">
    <property type="entry name" value="TRAP_DctQ"/>
</dbReference>
<dbReference type="PANTHER" id="PTHR35011">
    <property type="entry name" value="2,3-DIKETO-L-GULONATE TRAP TRANSPORTER SMALL PERMEASE PROTEIN YIAM"/>
    <property type="match status" value="1"/>
</dbReference>
<evidence type="ECO:0000256" key="6">
    <source>
        <dbReference type="ARBA" id="ARBA00022989"/>
    </source>
</evidence>
<evidence type="ECO:0000256" key="5">
    <source>
        <dbReference type="ARBA" id="ARBA00022692"/>
    </source>
</evidence>
<proteinExistence type="inferred from homology"/>
<evidence type="ECO:0000256" key="7">
    <source>
        <dbReference type="ARBA" id="ARBA00023136"/>
    </source>
</evidence>
<dbReference type="OrthoDB" id="9814265at2"/>
<comment type="caution">
    <text evidence="11">The sequence shown here is derived from an EMBL/GenBank/DDBJ whole genome shotgun (WGS) entry which is preliminary data.</text>
</comment>
<feature type="transmembrane region" description="Helical" evidence="9">
    <location>
        <begin position="31"/>
        <end position="54"/>
    </location>
</feature>
<keyword evidence="6 9" id="KW-1133">Transmembrane helix</keyword>
<evidence type="ECO:0000256" key="9">
    <source>
        <dbReference type="SAM" id="Phobius"/>
    </source>
</evidence>
<dbReference type="Pfam" id="PF04290">
    <property type="entry name" value="DctQ"/>
    <property type="match status" value="1"/>
</dbReference>
<evidence type="ECO:0000256" key="1">
    <source>
        <dbReference type="ARBA" id="ARBA00004429"/>
    </source>
</evidence>
<evidence type="ECO:0000313" key="12">
    <source>
        <dbReference type="Proteomes" id="UP000295066"/>
    </source>
</evidence>
<comment type="subcellular location">
    <subcellularLocation>
        <location evidence="1">Cell inner membrane</location>
        <topology evidence="1">Multi-pass membrane protein</topology>
    </subcellularLocation>
</comment>
<dbReference type="GO" id="GO:0022857">
    <property type="term" value="F:transmembrane transporter activity"/>
    <property type="evidence" value="ECO:0007669"/>
    <property type="project" value="TreeGrafter"/>
</dbReference>
<keyword evidence="4" id="KW-0997">Cell inner membrane</keyword>
<dbReference type="Proteomes" id="UP000295066">
    <property type="component" value="Unassembled WGS sequence"/>
</dbReference>
<feature type="transmembrane region" description="Helical" evidence="9">
    <location>
        <begin position="146"/>
        <end position="168"/>
    </location>
</feature>
<evidence type="ECO:0000256" key="3">
    <source>
        <dbReference type="ARBA" id="ARBA00022475"/>
    </source>
</evidence>